<dbReference type="EMBL" id="JBKBDD010000022">
    <property type="protein sequence ID" value="MFN6548321.1"/>
    <property type="molecule type" value="Genomic_DNA"/>
</dbReference>
<dbReference type="InterPro" id="IPR008990">
    <property type="entry name" value="Elect_transpt_acc-like_dom_sf"/>
</dbReference>
<evidence type="ECO:0000313" key="3">
    <source>
        <dbReference type="Proteomes" id="UP001635816"/>
    </source>
</evidence>
<dbReference type="RefSeq" id="WP_409545827.1">
    <property type="nucleotide sequence ID" value="NZ_JBKBDD010000022.1"/>
</dbReference>
<name>A0ABW9LNW5_9MYCO</name>
<feature type="domain" description="Nitrile hydratase beta subunit-like N-terminal" evidence="1">
    <location>
        <begin position="1"/>
        <end position="100"/>
    </location>
</feature>
<evidence type="ECO:0000313" key="2">
    <source>
        <dbReference type="EMBL" id="MFN6548321.1"/>
    </source>
</evidence>
<gene>
    <name evidence="2" type="ORF">ACK4CT_34675</name>
</gene>
<dbReference type="InterPro" id="IPR042262">
    <property type="entry name" value="CN_hydtase_beta_C"/>
</dbReference>
<proteinExistence type="predicted"/>
<protein>
    <recommendedName>
        <fullName evidence="1">Nitrile hydratase beta subunit-like N-terminal domain-containing protein</fullName>
    </recommendedName>
</protein>
<sequence>MNGIHDVGGKDGMGAVKTEDNEVVFHGDWERDVFSVIGLYFASGLCPLDEFRHSIEIMDPAEYLSTPYYVHWLRAAENLGFANGLFTKEELATRIAELEATETS</sequence>
<dbReference type="Proteomes" id="UP001635816">
    <property type="component" value="Unassembled WGS sequence"/>
</dbReference>
<keyword evidence="3" id="KW-1185">Reference proteome</keyword>
<dbReference type="Gene3D" id="1.10.472.20">
    <property type="entry name" value="Nitrile hydratase, beta subunit"/>
    <property type="match status" value="1"/>
</dbReference>
<comment type="caution">
    <text evidence="2">The sequence shown here is derived from an EMBL/GenBank/DDBJ whole genome shotgun (WGS) entry which is preliminary data.</text>
</comment>
<reference evidence="2 3" key="1">
    <citation type="submission" date="2024-12" db="EMBL/GenBank/DDBJ databases">
        <title>The coexistence of Mycolicibacterium septicum and Mycolicibacterium nivoides in clinical samples.</title>
        <authorList>
            <person name="Wang C."/>
            <person name="Feng Y."/>
            <person name="Zong Z."/>
        </authorList>
    </citation>
    <scope>NUCLEOTIDE SEQUENCE [LARGE SCALE GENOMIC DNA]</scope>
    <source>
        <strain evidence="2 3">120309</strain>
    </source>
</reference>
<accession>A0ABW9LNW5</accession>
<dbReference type="Pfam" id="PF21006">
    <property type="entry name" value="NHase_beta_N"/>
    <property type="match status" value="1"/>
</dbReference>
<evidence type="ECO:0000259" key="1">
    <source>
        <dbReference type="Pfam" id="PF21006"/>
    </source>
</evidence>
<organism evidence="2 3">
    <name type="scientific">Mycolicibacterium nivoides</name>
    <dbReference type="NCBI Taxonomy" id="2487344"/>
    <lineage>
        <taxon>Bacteria</taxon>
        <taxon>Bacillati</taxon>
        <taxon>Actinomycetota</taxon>
        <taxon>Actinomycetes</taxon>
        <taxon>Mycobacteriales</taxon>
        <taxon>Mycobacteriaceae</taxon>
        <taxon>Mycolicibacterium</taxon>
    </lineage>
</organism>
<dbReference type="InterPro" id="IPR049054">
    <property type="entry name" value="CN_hydtase_beta-like_N"/>
</dbReference>
<dbReference type="SUPFAM" id="SSF50090">
    <property type="entry name" value="Electron transport accessory proteins"/>
    <property type="match status" value="1"/>
</dbReference>